<organism evidence="14 15">
    <name type="scientific">Brassica campestris</name>
    <name type="common">Field mustard</name>
    <dbReference type="NCBI Taxonomy" id="3711"/>
    <lineage>
        <taxon>Eukaryota</taxon>
        <taxon>Viridiplantae</taxon>
        <taxon>Streptophyta</taxon>
        <taxon>Embryophyta</taxon>
        <taxon>Tracheophyta</taxon>
        <taxon>Spermatophyta</taxon>
        <taxon>Magnoliopsida</taxon>
        <taxon>eudicotyledons</taxon>
        <taxon>Gunneridae</taxon>
        <taxon>Pentapetalae</taxon>
        <taxon>rosids</taxon>
        <taxon>malvids</taxon>
        <taxon>Brassicales</taxon>
        <taxon>Brassicaceae</taxon>
        <taxon>Brassiceae</taxon>
        <taxon>Brassica</taxon>
    </lineage>
</organism>
<dbReference type="PANTHER" id="PTHR11361">
    <property type="entry name" value="DNA MISMATCH REPAIR PROTEIN MUTS FAMILY MEMBER"/>
    <property type="match status" value="1"/>
</dbReference>
<dbReference type="GO" id="GO:0004864">
    <property type="term" value="F:protein phosphatase inhibitor activity"/>
    <property type="evidence" value="ECO:0007669"/>
    <property type="project" value="InterPro"/>
</dbReference>
<feature type="region of interest" description="Disordered" evidence="12">
    <location>
        <begin position="1768"/>
        <end position="1843"/>
    </location>
</feature>
<feature type="compositionally biased region" description="Pro residues" evidence="12">
    <location>
        <begin position="18"/>
        <end position="33"/>
    </location>
</feature>
<dbReference type="Gene3D" id="3.30.420.110">
    <property type="entry name" value="MutS, connector domain"/>
    <property type="match status" value="1"/>
</dbReference>
<dbReference type="InterPro" id="IPR007861">
    <property type="entry name" value="DNA_mismatch_repair_MutS_clamp"/>
</dbReference>
<dbReference type="Gene3D" id="3.40.1170.10">
    <property type="entry name" value="DNA repair protein MutS, domain I"/>
    <property type="match status" value="1"/>
</dbReference>
<dbReference type="Pfam" id="PF04979">
    <property type="entry name" value="IPP-2"/>
    <property type="match status" value="1"/>
</dbReference>
<keyword evidence="6" id="KW-0067">ATP-binding</keyword>
<keyword evidence="9" id="KW-0539">Nucleus</keyword>
<dbReference type="InterPro" id="IPR007062">
    <property type="entry name" value="PPI-2"/>
</dbReference>
<evidence type="ECO:0000313" key="15">
    <source>
        <dbReference type="Proteomes" id="UP000694005"/>
    </source>
</evidence>
<keyword evidence="4" id="KW-0547">Nucleotide-binding</keyword>
<feature type="compositionally biased region" description="Acidic residues" evidence="12">
    <location>
        <begin position="1172"/>
        <end position="1188"/>
    </location>
</feature>
<dbReference type="EMBL" id="LS974619">
    <property type="protein sequence ID" value="CAG7884385.1"/>
    <property type="molecule type" value="Genomic_DNA"/>
</dbReference>
<dbReference type="GO" id="GO:0009966">
    <property type="term" value="P:regulation of signal transduction"/>
    <property type="evidence" value="ECO:0007669"/>
    <property type="project" value="InterPro"/>
</dbReference>
<keyword evidence="7" id="KW-0238">DNA-binding</keyword>
<dbReference type="Pfam" id="PF05190">
    <property type="entry name" value="MutS_IV"/>
    <property type="match status" value="1"/>
</dbReference>
<dbReference type="SMART" id="SM00534">
    <property type="entry name" value="MUTSac"/>
    <property type="match status" value="1"/>
</dbReference>
<evidence type="ECO:0000256" key="5">
    <source>
        <dbReference type="ARBA" id="ARBA00022763"/>
    </source>
</evidence>
<evidence type="ECO:0000259" key="13">
    <source>
        <dbReference type="PROSITE" id="PS00486"/>
    </source>
</evidence>
<proteinExistence type="inferred from homology"/>
<feature type="compositionally biased region" description="Polar residues" evidence="12">
    <location>
        <begin position="1768"/>
        <end position="1800"/>
    </location>
</feature>
<feature type="region of interest" description="Disordered" evidence="12">
    <location>
        <begin position="1023"/>
        <end position="1042"/>
    </location>
</feature>
<dbReference type="InterPro" id="IPR027417">
    <property type="entry name" value="P-loop_NTPase"/>
</dbReference>
<dbReference type="Pfam" id="PF01803">
    <property type="entry name" value="LIM_bind"/>
    <property type="match status" value="1"/>
</dbReference>
<feature type="compositionally biased region" description="Low complexity" evidence="12">
    <location>
        <begin position="1801"/>
        <end position="1816"/>
    </location>
</feature>
<dbReference type="Proteomes" id="UP000694005">
    <property type="component" value="Chromosome A03"/>
</dbReference>
<dbReference type="PANTHER" id="PTHR11361:SF122">
    <property type="entry name" value="DNA MISMATCH REPAIR PROTEIN MSH3"/>
    <property type="match status" value="1"/>
</dbReference>
<comment type="similarity">
    <text evidence="2">Belongs to the DNA mismatch repair MutS family. MSH3 subfamily.</text>
</comment>
<dbReference type="InterPro" id="IPR029005">
    <property type="entry name" value="LIM-bd/SEUSS"/>
</dbReference>
<feature type="domain" description="DNA mismatch repair proteins mutS family" evidence="13">
    <location>
        <begin position="888"/>
        <end position="904"/>
    </location>
</feature>
<reference evidence="14 15" key="1">
    <citation type="submission" date="2021-07" db="EMBL/GenBank/DDBJ databases">
        <authorList>
            <consortium name="Genoscope - CEA"/>
            <person name="William W."/>
        </authorList>
    </citation>
    <scope>NUCLEOTIDE SEQUENCE [LARGE SCALE GENOMIC DNA]</scope>
</reference>
<keyword evidence="5" id="KW-0227">DNA damage</keyword>
<evidence type="ECO:0000256" key="7">
    <source>
        <dbReference type="ARBA" id="ARBA00023125"/>
    </source>
</evidence>
<evidence type="ECO:0000313" key="14">
    <source>
        <dbReference type="EMBL" id="CAG7884385.1"/>
    </source>
</evidence>
<dbReference type="GO" id="GO:0140664">
    <property type="term" value="F:ATP-dependent DNA damage sensor activity"/>
    <property type="evidence" value="ECO:0007669"/>
    <property type="project" value="InterPro"/>
</dbReference>
<dbReference type="InterPro" id="IPR000432">
    <property type="entry name" value="DNA_mismatch_repair_MutS_C"/>
</dbReference>
<dbReference type="FunFam" id="3.40.1170.10:FF:000004">
    <property type="entry name" value="DNA mismatch repair protein"/>
    <property type="match status" value="1"/>
</dbReference>
<evidence type="ECO:0000256" key="6">
    <source>
        <dbReference type="ARBA" id="ARBA00022840"/>
    </source>
</evidence>
<dbReference type="Gene3D" id="1.10.1420.10">
    <property type="match status" value="2"/>
</dbReference>
<dbReference type="SUPFAM" id="SSF52540">
    <property type="entry name" value="P-loop containing nucleoside triphosphate hydrolases"/>
    <property type="match status" value="1"/>
</dbReference>
<feature type="region of interest" description="Disordered" evidence="12">
    <location>
        <begin position="1"/>
        <end position="75"/>
    </location>
</feature>
<evidence type="ECO:0000256" key="2">
    <source>
        <dbReference type="ARBA" id="ARBA00007094"/>
    </source>
</evidence>
<dbReference type="InterPro" id="IPR045076">
    <property type="entry name" value="MutS"/>
</dbReference>
<dbReference type="Gene3D" id="3.40.50.300">
    <property type="entry name" value="P-loop containing nucleotide triphosphate hydrolases"/>
    <property type="match status" value="1"/>
</dbReference>
<dbReference type="Pfam" id="PF05192">
    <property type="entry name" value="MutS_III"/>
    <property type="match status" value="1"/>
</dbReference>
<evidence type="ECO:0000256" key="3">
    <source>
        <dbReference type="ARBA" id="ARBA00022151"/>
    </source>
</evidence>
<dbReference type="Gramene" id="A03p57280.2_BraZ1">
    <property type="protein sequence ID" value="A03p57280.2_BraZ1.CDS"/>
    <property type="gene ID" value="A03g57280.2_BraZ1"/>
</dbReference>
<dbReference type="FunFam" id="3.40.50.300:FF:002130">
    <property type="entry name" value="DNA mismatch repair protein MSH3"/>
    <property type="match status" value="1"/>
</dbReference>
<evidence type="ECO:0000256" key="8">
    <source>
        <dbReference type="ARBA" id="ARBA00023204"/>
    </source>
</evidence>
<sequence>MGKQKQQVISRFFAPKLKPSPPPNQESSTPPPKISATVSFSPSKRKLLSDHLAAASPKKPKPSQNPTPKPDPNLHRSFLQRFLEPPPEEESLPVTTSIKYTPLEQQVVELKRKHPDVILMVEVGYRYRFFGEDAEIAARVLGIYAHMDHSFMTASVPTFRLNVHVRRLVNAGYKVGVVKQTETAAIKSHGANRAGPFFRGLSGLYTKATLEAAEDISGGCVGEEGFGGQSNFLVCVVDERVDRESNKGCGLEASFDVRVGVVGVEISTGEVVHGEFNDNFMRSGLEAVVLSLSPAELLLGQPLSQQTEKFLLGYAGPTSNVRVERAALDRFRNGSAVDEIVSIYEDLSARNIEGDKENKAEAAEDKISCLTVHTIMNMPHLTVKALALTLRHLKQFGFERILFEGASIRSLSSTTEMTLSANTLQQLEVIRNNSDGSESGSLFHNMNQTLTVYGSRLLRHWVTHPLCDRNLISARLDAVSEIVACMGSPSSSQVSDELGEESSERKIIPPEFYHVLSSVLTALSRSPDIQRGITRIFHRTAKATEFIAVIEAILLAGKQLQRLGIKQDCETRSMQTATVRSSLLRKLISVVSSPAVVDNAAKLLSALNKEGAARGDLLDILITSSNQFPELAEARQALLAVREKLDSLIVSYRKKLANRNLEFLEVSGITHLIEVPVDAKVPINWVKVNSTKKTIRYHPPEIVSGLDELALATEHLAIVNRASWDSFLKSFARYYTDFEAAVQALAALDCLHSLATLSRNKNYICPLFVDDSEPVEINIQSGRHPVLETILQDNFVPNDTSLHAEREYCQIITGPNMGGKSCYIRQVALISIMAQVGSFVPASFAKLHVLDGVFTRMGATDSIQHGRSTFLEELSEASHIIRTCSSRSLVIIDELGRGTSTHDGVAIAYATLQHLLVEKRCLVLFVTHYPEIAELSNSFPVSAGTYHVSYLTSQKDNGGSDHNDVTYLYKLVRGLCNRSFGFKVAQLAQIPPSCIHRAITMAANLEAEVRARERNTVSSIKHLMESPGEPKAHDEPPESRTEESMSVLGDLFADLRCALSEDDPSKSFKLLKDAWKIAEDLVARGRVQWDEANIVEIESNKPVRQKITEPKTPYHPPYPMIDDGGGSLSSRVRSFDNFVEMHRAEELKNDLNDLASSSKIISHISDSGDWTPSEDEAEPIDQNEEDPEGEKNTSFNEHRRVHYDEFRMVKEMRSSGGSFYGEDAEGDDSAKTGKPEATISQNTPGFIDQDIPLALTLLLLSKSNIVFWFTGNQTEVRTWSFLVLGTGIGASASPSRSRSRSLHDRKFVGFDYSSILKVFPMGENNYYHVDKKKKPKLEEVEQDDMLQHYNQYQDPPPGGQDVQLQAWRRQQNQFLQSQRPRHLPQQQYIQHQAPTVRNPQLQALLHRYRLRQHQQTLQLQLQQLRRLLLQQQIPPNVCPFGGGMCAHRKFMMFLHHIKQRPEDNCITFWRAFVAEYFSPRAKQRLCFSQYKGADHMLGTLPQGMWQCNHCGTKSGKGVEATFDVLPRLFEIKFASGFVNELLSLEDPRECRVSSGLIVLKYRKLVQTIEYEQCRVVHEGPFLIIFSQDLKILRWEFCVQRHEEFLPRRLIAPKVNQLLQVVAQQDLQTNSNMVLAARRQLANSMELQPLNDLGYPKKYFRALQTYEVVKSMKALMDFTENHKIGPIEGWKRLSEQKERMRLQRQKMQEMEHLWNSGAMNRSAQAQMDGLTGYNNHHHSSAQAAAALTNNQSMLMRLNAVNNQYSDTSIQEGFSSSQHPTPNSNQGHQRQNLATGGFLSSPQMQQQQQRTLNTFQQTHFPEDATEIPVEFSDDNFNDSDKQGSL</sequence>
<dbReference type="SMART" id="SM00533">
    <property type="entry name" value="MUTSd"/>
    <property type="match status" value="1"/>
</dbReference>
<dbReference type="PROSITE" id="PS00486">
    <property type="entry name" value="DNA_MISMATCH_REPAIR_2"/>
    <property type="match status" value="1"/>
</dbReference>
<dbReference type="GO" id="GO:0030983">
    <property type="term" value="F:mismatched DNA binding"/>
    <property type="evidence" value="ECO:0007669"/>
    <property type="project" value="InterPro"/>
</dbReference>
<evidence type="ECO:0000256" key="9">
    <source>
        <dbReference type="ARBA" id="ARBA00023242"/>
    </source>
</evidence>
<dbReference type="InterPro" id="IPR007696">
    <property type="entry name" value="DNA_mismatch_repair_MutS_core"/>
</dbReference>
<dbReference type="Pfam" id="PF05188">
    <property type="entry name" value="MutS_II"/>
    <property type="match status" value="1"/>
</dbReference>
<feature type="region of interest" description="Disordered" evidence="12">
    <location>
        <begin position="1163"/>
        <end position="1198"/>
    </location>
</feature>
<evidence type="ECO:0000256" key="4">
    <source>
        <dbReference type="ARBA" id="ARBA00022741"/>
    </source>
</evidence>
<evidence type="ECO:0000256" key="12">
    <source>
        <dbReference type="SAM" id="MobiDB-lite"/>
    </source>
</evidence>
<dbReference type="InterPro" id="IPR036678">
    <property type="entry name" value="MutS_con_dom_sf"/>
</dbReference>
<dbReference type="Pfam" id="PF01624">
    <property type="entry name" value="MutS_I"/>
    <property type="match status" value="1"/>
</dbReference>
<keyword evidence="8" id="KW-0234">DNA repair</keyword>
<dbReference type="InterPro" id="IPR036187">
    <property type="entry name" value="DNA_mismatch_repair_MutS_sf"/>
</dbReference>
<dbReference type="Pfam" id="PF00488">
    <property type="entry name" value="MutS_V"/>
    <property type="match status" value="1"/>
</dbReference>
<dbReference type="GO" id="GO:0005634">
    <property type="term" value="C:nucleus"/>
    <property type="evidence" value="ECO:0007669"/>
    <property type="project" value="UniProtKB-SubCell"/>
</dbReference>
<gene>
    <name evidence="14" type="ORF">BRAPAZ1V2_A03P57280.2</name>
</gene>
<dbReference type="InterPro" id="IPR007695">
    <property type="entry name" value="DNA_mismatch_repair_MutS-lik_N"/>
</dbReference>
<dbReference type="GO" id="GO:0006298">
    <property type="term" value="P:mismatch repair"/>
    <property type="evidence" value="ECO:0007669"/>
    <property type="project" value="InterPro"/>
</dbReference>
<dbReference type="FunFam" id="1.10.1420.10:FF:000004">
    <property type="entry name" value="DNA mismatch repair protein Msh3"/>
    <property type="match status" value="1"/>
</dbReference>
<name>A0A8D9GP87_BRACM</name>
<feature type="region of interest" description="Disordered" evidence="12">
    <location>
        <begin position="1217"/>
        <end position="1243"/>
    </location>
</feature>
<evidence type="ECO:0000256" key="11">
    <source>
        <dbReference type="ARBA" id="ARBA00073774"/>
    </source>
</evidence>
<accession>A0A8D9GP87</accession>
<dbReference type="InterPro" id="IPR007860">
    <property type="entry name" value="DNA_mmatch_repair_MutS_con_dom"/>
</dbReference>
<dbReference type="CDD" id="cd03287">
    <property type="entry name" value="ABC_MSH3_euk"/>
    <property type="match status" value="1"/>
</dbReference>
<dbReference type="SUPFAM" id="SSF55271">
    <property type="entry name" value="DNA repair protein MutS, domain I"/>
    <property type="match status" value="1"/>
</dbReference>
<comment type="subcellular location">
    <subcellularLocation>
        <location evidence="1">Nucleus</location>
    </subcellularLocation>
</comment>
<evidence type="ECO:0000256" key="1">
    <source>
        <dbReference type="ARBA" id="ARBA00004123"/>
    </source>
</evidence>
<dbReference type="SUPFAM" id="SSF48334">
    <property type="entry name" value="DNA repair protein MutS, domain III"/>
    <property type="match status" value="1"/>
</dbReference>
<dbReference type="GO" id="GO:0005524">
    <property type="term" value="F:ATP binding"/>
    <property type="evidence" value="ECO:0007669"/>
    <property type="project" value="UniProtKB-KW"/>
</dbReference>
<evidence type="ECO:0000256" key="10">
    <source>
        <dbReference type="ARBA" id="ARBA00029792"/>
    </source>
</evidence>
<protein>
    <recommendedName>
        <fullName evidence="3 11">DNA mismatch repair protein MSH3</fullName>
    </recommendedName>
    <alternativeName>
        <fullName evidence="3 11">DNA mismatch repair protein MSH3</fullName>
    </alternativeName>
    <alternativeName>
        <fullName evidence="10">MutS protein homolog 3</fullName>
    </alternativeName>
</protein>
<dbReference type="InterPro" id="IPR016151">
    <property type="entry name" value="DNA_mismatch_repair_MutS_N"/>
</dbReference>
<dbReference type="FunFam" id="3.30.420.110:FF:000010">
    <property type="entry name" value="DNA mismatch repair protein"/>
    <property type="match status" value="1"/>
</dbReference>